<feature type="region of interest" description="Disordered" evidence="2">
    <location>
        <begin position="416"/>
        <end position="478"/>
    </location>
</feature>
<feature type="region of interest" description="Disordered" evidence="2">
    <location>
        <begin position="760"/>
        <end position="785"/>
    </location>
</feature>
<evidence type="ECO:0008006" key="5">
    <source>
        <dbReference type="Google" id="ProtNLM"/>
    </source>
</evidence>
<organism evidence="3 4">
    <name type="scientific">Tribonema minus</name>
    <dbReference type="NCBI Taxonomy" id="303371"/>
    <lineage>
        <taxon>Eukaryota</taxon>
        <taxon>Sar</taxon>
        <taxon>Stramenopiles</taxon>
        <taxon>Ochrophyta</taxon>
        <taxon>PX clade</taxon>
        <taxon>Xanthophyceae</taxon>
        <taxon>Tribonematales</taxon>
        <taxon>Tribonemataceae</taxon>
        <taxon>Tribonema</taxon>
    </lineage>
</organism>
<evidence type="ECO:0000313" key="4">
    <source>
        <dbReference type="Proteomes" id="UP000664859"/>
    </source>
</evidence>
<feature type="region of interest" description="Disordered" evidence="2">
    <location>
        <begin position="697"/>
        <end position="726"/>
    </location>
</feature>
<evidence type="ECO:0000256" key="2">
    <source>
        <dbReference type="SAM" id="MobiDB-lite"/>
    </source>
</evidence>
<keyword evidence="4" id="KW-1185">Reference proteome</keyword>
<gene>
    <name evidence="3" type="ORF">JKP88DRAFT_247878</name>
</gene>
<feature type="compositionally biased region" description="Basic residues" evidence="2">
    <location>
        <begin position="1141"/>
        <end position="1162"/>
    </location>
</feature>
<evidence type="ECO:0000256" key="1">
    <source>
        <dbReference type="SAM" id="Coils"/>
    </source>
</evidence>
<feature type="region of interest" description="Disordered" evidence="2">
    <location>
        <begin position="945"/>
        <end position="964"/>
    </location>
</feature>
<protein>
    <recommendedName>
        <fullName evidence="5">Protein kinase domain-containing protein</fullName>
    </recommendedName>
</protein>
<feature type="compositionally biased region" description="Basic and acidic residues" evidence="2">
    <location>
        <begin position="422"/>
        <end position="431"/>
    </location>
</feature>
<feature type="compositionally biased region" description="Low complexity" evidence="2">
    <location>
        <begin position="606"/>
        <end position="617"/>
    </location>
</feature>
<feature type="compositionally biased region" description="Low complexity" evidence="2">
    <location>
        <begin position="708"/>
        <end position="726"/>
    </location>
</feature>
<feature type="compositionally biased region" description="Low complexity" evidence="2">
    <location>
        <begin position="771"/>
        <end position="785"/>
    </location>
</feature>
<feature type="region of interest" description="Disordered" evidence="2">
    <location>
        <begin position="1120"/>
        <end position="1162"/>
    </location>
</feature>
<feature type="compositionally biased region" description="Acidic residues" evidence="2">
    <location>
        <begin position="453"/>
        <end position="463"/>
    </location>
</feature>
<feature type="compositionally biased region" description="Basic and acidic residues" evidence="2">
    <location>
        <begin position="697"/>
        <end position="707"/>
    </location>
</feature>
<name>A0A835YXH4_9STRA</name>
<feature type="region of interest" description="Disordered" evidence="2">
    <location>
        <begin position="595"/>
        <end position="617"/>
    </location>
</feature>
<dbReference type="Gene3D" id="2.60.40.10">
    <property type="entry name" value="Immunoglobulins"/>
    <property type="match status" value="1"/>
</dbReference>
<accession>A0A835YXH4</accession>
<proteinExistence type="predicted"/>
<keyword evidence="1" id="KW-0175">Coiled coil</keyword>
<sequence>MAALAAARALPRQADLLRWTRQAIAGVRQLQSRQLLSTEGPAQQPLLCSHTAYLYPRALTATTVAGAAGAAAAVRASDAASLDLKLGLHVAAAPLPQEAAASYGASPFAVQLQLQQQQNGGVDAGLARALWGLGTLVYELATGAPLGPTPIWTVPLSAVLRSVPVGPYFKYGDCVRRVLALTLVRDPRLQPTVAHLADAVAELAATADAHERLAQERERQWREGVRADGTMAAVAAAAEKEEEEREAERIRALRVAMGVAAARSRAKVVTKSAVQCSQCALRRLYYTSTQTRPRSRSAITASAAAPHLLIVTGISSTFIQFNIQSAYPAPLLLLQVYMDKAAFAALPAAERARLERRAAAAVAAADACAARRQLIFAAALHHWQAWEVARWAKGVVRGALAQGALRAAKLKLVAAAPSPPPADDRGEHAEESGICGGGRLSAHEVGGAGPESDAGDTDGEEEGGSVLGEESQPVEVEVGGPDAPLARCLAACTRHSGCVQDHWHADETSAAVRAVQRGSAVDTQAAAAAVLRADVPSADAVKGAEGTPAPHGPAAARRADVPRMLGDALCDNKVKFGEDALGDDDEAELAKRHHPNAAGDADDRAAAQQADSPTATDDSAAAAGCAAQCCTLLSTVVIDDLRPATQYALTIGAALQVRRRLAVALAAAREEAAAADVQLLDRAITCVGCDAEGVRVGREHPEEREDASSSSGSSVEGDSNDDQQQAATAVPVAFAATQPDVPDVPSGLHLTVVASSSLAPAIPTSPKHTVHNSTTSTSSKHTVHNSATSANTGALAVSPKHHLHTYIHTPYSGGVPVAQAQDCKTIASTHALGRPHPLVSLRWRPSCANGPHAVSYRVDRRIGGDKWQQLRTVPVPHCVDAPLSTMTQLQLKAIAQHGATVVYRVSAVSALGDSAPCAEHCADLLGRLPTTWLVARDEAEMGVPVREQPTSQDGGDDCTPWGQRQAEDGGLEVEVGGGDGDEQVLSLLQGDGGGESVVLLGEAAAAMDPLGLSAFGSSELTSLYSCSTPASMPPLRSASVQKTRRKDNVAASVQAQAPVTAAAAVPAVSTTETARVVDNSHDDVQVRGTQHTAHAEEDSDSNSVATLAYMMGEARARSIHADGDDDISDSRTGTHSALHGRQARKQQRSVRLQHRQKRSSRR</sequence>
<evidence type="ECO:0000313" key="3">
    <source>
        <dbReference type="EMBL" id="KAG5178939.1"/>
    </source>
</evidence>
<comment type="caution">
    <text evidence="3">The sequence shown here is derived from an EMBL/GenBank/DDBJ whole genome shotgun (WGS) entry which is preliminary data.</text>
</comment>
<reference evidence="3" key="1">
    <citation type="submission" date="2021-02" db="EMBL/GenBank/DDBJ databases">
        <title>First Annotated Genome of the Yellow-green Alga Tribonema minus.</title>
        <authorList>
            <person name="Mahan K.M."/>
        </authorList>
    </citation>
    <scope>NUCLEOTIDE SEQUENCE</scope>
    <source>
        <strain evidence="3">UTEX B ZZ1240</strain>
    </source>
</reference>
<dbReference type="EMBL" id="JAFCMP010000511">
    <property type="protein sequence ID" value="KAG5178939.1"/>
    <property type="molecule type" value="Genomic_DNA"/>
</dbReference>
<dbReference type="Proteomes" id="UP000664859">
    <property type="component" value="Unassembled WGS sequence"/>
</dbReference>
<dbReference type="AlphaFoldDB" id="A0A835YXH4"/>
<dbReference type="InterPro" id="IPR013783">
    <property type="entry name" value="Ig-like_fold"/>
</dbReference>
<feature type="coiled-coil region" evidence="1">
    <location>
        <begin position="200"/>
        <end position="253"/>
    </location>
</feature>